<reference evidence="1 2" key="1">
    <citation type="journal article" date="2018" name="Mol. Biol. Evol.">
        <title>Broad Genomic Sampling Reveals a Smut Pathogenic Ancestry of the Fungal Clade Ustilaginomycotina.</title>
        <authorList>
            <person name="Kijpornyongpan T."/>
            <person name="Mondo S.J."/>
            <person name="Barry K."/>
            <person name="Sandor L."/>
            <person name="Lee J."/>
            <person name="Lipzen A."/>
            <person name="Pangilinan J."/>
            <person name="LaButti K."/>
            <person name="Hainaut M."/>
            <person name="Henrissat B."/>
            <person name="Grigoriev I.V."/>
            <person name="Spatafora J.W."/>
            <person name="Aime M.C."/>
        </authorList>
    </citation>
    <scope>NUCLEOTIDE SEQUENCE [LARGE SCALE GENOMIC DNA]</scope>
    <source>
        <strain evidence="1 2">SA 807</strain>
    </source>
</reference>
<dbReference type="Proteomes" id="UP000245626">
    <property type="component" value="Unassembled WGS sequence"/>
</dbReference>
<organism evidence="1 2">
    <name type="scientific">Violaceomyces palustris</name>
    <dbReference type="NCBI Taxonomy" id="1673888"/>
    <lineage>
        <taxon>Eukaryota</taxon>
        <taxon>Fungi</taxon>
        <taxon>Dikarya</taxon>
        <taxon>Basidiomycota</taxon>
        <taxon>Ustilaginomycotina</taxon>
        <taxon>Ustilaginomycetes</taxon>
        <taxon>Violaceomycetales</taxon>
        <taxon>Violaceomycetaceae</taxon>
        <taxon>Violaceomyces</taxon>
    </lineage>
</organism>
<accession>A0ACD0NV02</accession>
<protein>
    <submittedName>
        <fullName evidence="1">Uncharacterized protein</fullName>
    </submittedName>
</protein>
<dbReference type="EMBL" id="KZ820024">
    <property type="protein sequence ID" value="PWN49631.1"/>
    <property type="molecule type" value="Genomic_DNA"/>
</dbReference>
<proteinExistence type="predicted"/>
<keyword evidence="2" id="KW-1185">Reference proteome</keyword>
<gene>
    <name evidence="1" type="ORF">IE53DRAFT_388120</name>
</gene>
<evidence type="ECO:0000313" key="1">
    <source>
        <dbReference type="EMBL" id="PWN49631.1"/>
    </source>
</evidence>
<evidence type="ECO:0000313" key="2">
    <source>
        <dbReference type="Proteomes" id="UP000245626"/>
    </source>
</evidence>
<name>A0ACD0NV02_9BASI</name>
<sequence>MVGRAGVGRVGHPLLFFTKSPPLFNPPPLATSERCNADPRISPSPRVGWGIQVGEPSQETHPAKPSPSPPPTLLLRLNKGIRANLAGRILSAGEEEPREERSIEKEKGSELLRR</sequence>